<reference evidence="3 4" key="1">
    <citation type="submission" date="2017-10" db="EMBL/GenBank/DDBJ databases">
        <title>A novel species of cold-tolerant Malassezia isolated from bats.</title>
        <authorList>
            <person name="Lorch J.M."/>
            <person name="Palmer J.M."/>
            <person name="Vanderwolf K.J."/>
            <person name="Schmidt K.Z."/>
            <person name="Verant M.L."/>
            <person name="Weller T.J."/>
            <person name="Blehert D.S."/>
        </authorList>
    </citation>
    <scope>NUCLEOTIDE SEQUENCE [LARGE SCALE GENOMIC DNA]</scope>
    <source>
        <strain evidence="3 4">NWHC:44797-103</strain>
    </source>
</reference>
<organism evidence="3 4">
    <name type="scientific">Malassezia vespertilionis</name>
    <dbReference type="NCBI Taxonomy" id="2020962"/>
    <lineage>
        <taxon>Eukaryota</taxon>
        <taxon>Fungi</taxon>
        <taxon>Dikarya</taxon>
        <taxon>Basidiomycota</taxon>
        <taxon>Ustilaginomycotina</taxon>
        <taxon>Malasseziomycetes</taxon>
        <taxon>Malasseziales</taxon>
        <taxon>Malasseziaceae</taxon>
        <taxon>Malassezia</taxon>
    </lineage>
</organism>
<dbReference type="PANTHER" id="PTHR13395">
    <property type="entry name" value="SISTER CHROMATID COHESION PROTEIN DCC1-RELATED"/>
    <property type="match status" value="1"/>
</dbReference>
<dbReference type="Pfam" id="PF09724">
    <property type="entry name" value="Dcc1"/>
    <property type="match status" value="1"/>
</dbReference>
<dbReference type="GO" id="GO:0034088">
    <property type="term" value="P:maintenance of mitotic sister chromatid cohesion"/>
    <property type="evidence" value="ECO:0007669"/>
    <property type="project" value="TreeGrafter"/>
</dbReference>
<evidence type="ECO:0000313" key="3">
    <source>
        <dbReference type="EMBL" id="PKI84736.1"/>
    </source>
</evidence>
<dbReference type="GO" id="GO:0006260">
    <property type="term" value="P:DNA replication"/>
    <property type="evidence" value="ECO:0007669"/>
    <property type="project" value="UniProtKB-KW"/>
</dbReference>
<dbReference type="EMBL" id="KZ454988">
    <property type="protein sequence ID" value="PKI84736.1"/>
    <property type="molecule type" value="Genomic_DNA"/>
</dbReference>
<keyword evidence="4" id="KW-1185">Reference proteome</keyword>
<protein>
    <recommendedName>
        <fullName evidence="5">Sister chromatid cohesion protein DCC1</fullName>
    </recommendedName>
</protein>
<sequence>MDPVPLVTGAEGAPRSYKLMEIPPELESILSAGTDSPLLTFNGRLVDEAVLSTTNKTYAVRQVHQSNSLLLCAVEQSGDGGMYLRLHQNVADTIELVPTPPRLGRIVALLHDSEYAGEEAEMDAAFARLYTPNEVRSVIQASEEELAQGLRDEHVLVLDGYTRRVATSFLHELLRVVLNQLDILACDAEHVPYAPVLEALQMSARAEVAEKMLCDWFCAAPRPTGVPTHVALATADIARFIGVYLLSTEKRMALLDFLARWKEALGPLADEAQLPLLTGNYLFYPPPASFTTVNAHQAGHTEPMPETLASGIAIQYFPREHLPLAPAQCLQELFMLRTQWVREEITPFIAHLLSAAPGSKKNAGLDGLLLKHGRSCKARWSRVHAAVLLRAGLLDSAGAPPATGTEECTLYQARVKY</sequence>
<proteinExistence type="inferred from homology"/>
<dbReference type="GO" id="GO:0000785">
    <property type="term" value="C:chromatin"/>
    <property type="evidence" value="ECO:0007669"/>
    <property type="project" value="TreeGrafter"/>
</dbReference>
<dbReference type="PANTHER" id="PTHR13395:SF6">
    <property type="entry name" value="SISTER CHROMATID COHESION PROTEIN DCC1"/>
    <property type="match status" value="1"/>
</dbReference>
<dbReference type="STRING" id="2020962.A0A2N1JDW9"/>
<evidence type="ECO:0000256" key="1">
    <source>
        <dbReference type="ARBA" id="ARBA00007017"/>
    </source>
</evidence>
<evidence type="ECO:0008006" key="5">
    <source>
        <dbReference type="Google" id="ProtNLM"/>
    </source>
</evidence>
<dbReference type="InterPro" id="IPR019128">
    <property type="entry name" value="Dcc1"/>
</dbReference>
<name>A0A2N1JDW9_9BASI</name>
<comment type="similarity">
    <text evidence="1">Belongs to the DCC1 family.</text>
</comment>
<dbReference type="OrthoDB" id="276989at2759"/>
<evidence type="ECO:0000313" key="4">
    <source>
        <dbReference type="Proteomes" id="UP000232875"/>
    </source>
</evidence>
<keyword evidence="2" id="KW-0235">DNA replication</keyword>
<dbReference type="GO" id="GO:0000775">
    <property type="term" value="C:chromosome, centromeric region"/>
    <property type="evidence" value="ECO:0007669"/>
    <property type="project" value="TreeGrafter"/>
</dbReference>
<evidence type="ECO:0000256" key="2">
    <source>
        <dbReference type="ARBA" id="ARBA00022705"/>
    </source>
</evidence>
<accession>A0A2N1JDW9</accession>
<dbReference type="AlphaFoldDB" id="A0A2N1JDW9"/>
<dbReference type="GO" id="GO:0031390">
    <property type="term" value="C:Ctf18 RFC-like complex"/>
    <property type="evidence" value="ECO:0007669"/>
    <property type="project" value="InterPro"/>
</dbReference>
<gene>
    <name evidence="3" type="ORF">MVES_001157</name>
</gene>
<dbReference type="Proteomes" id="UP000232875">
    <property type="component" value="Unassembled WGS sequence"/>
</dbReference>